<evidence type="ECO:0008006" key="10">
    <source>
        <dbReference type="Google" id="ProtNLM"/>
    </source>
</evidence>
<evidence type="ECO:0000256" key="6">
    <source>
        <dbReference type="ARBA" id="ARBA00034078"/>
    </source>
</evidence>
<evidence type="ECO:0000256" key="2">
    <source>
        <dbReference type="ARBA" id="ARBA00022714"/>
    </source>
</evidence>
<keyword evidence="5" id="KW-0411">Iron-sulfur</keyword>
<dbReference type="GO" id="GO:0051537">
    <property type="term" value="F:2 iron, 2 sulfur cluster binding"/>
    <property type="evidence" value="ECO:0007669"/>
    <property type="project" value="UniProtKB-KW"/>
</dbReference>
<evidence type="ECO:0000256" key="1">
    <source>
        <dbReference type="ARBA" id="ARBA00010643"/>
    </source>
</evidence>
<evidence type="ECO:0000256" key="5">
    <source>
        <dbReference type="ARBA" id="ARBA00023014"/>
    </source>
</evidence>
<proteinExistence type="inferred from homology"/>
<protein>
    <recommendedName>
        <fullName evidence="10">NADH-quinone oxidoreductase subunit E</fullName>
    </recommendedName>
</protein>
<dbReference type="EMBL" id="CP087164">
    <property type="protein sequence ID" value="UGS34194.1"/>
    <property type="molecule type" value="Genomic_DNA"/>
</dbReference>
<dbReference type="Gene3D" id="3.40.30.10">
    <property type="entry name" value="Glutaredoxin"/>
    <property type="match status" value="1"/>
</dbReference>
<dbReference type="AlphaFoldDB" id="A0A9E6XTB1"/>
<evidence type="ECO:0000256" key="7">
    <source>
        <dbReference type="SAM" id="MobiDB-lite"/>
    </source>
</evidence>
<dbReference type="InterPro" id="IPR042128">
    <property type="entry name" value="NuoE_dom"/>
</dbReference>
<reference evidence="8" key="1">
    <citation type="journal article" date="2022" name="Int. J. Syst. Evol. Microbiol.">
        <title>Pseudomonas aegrilactucae sp. nov. and Pseudomonas morbosilactucae sp. nov., pathogens causing bacterial rot of lettuce in Japan.</title>
        <authorList>
            <person name="Sawada H."/>
            <person name="Fujikawa T."/>
            <person name="Satou M."/>
        </authorList>
    </citation>
    <scope>NUCLEOTIDE SEQUENCE</scope>
    <source>
        <strain evidence="8">0166_1</strain>
    </source>
</reference>
<keyword evidence="9" id="KW-1185">Reference proteome</keyword>
<evidence type="ECO:0000313" key="8">
    <source>
        <dbReference type="EMBL" id="UGS34194.1"/>
    </source>
</evidence>
<feature type="compositionally biased region" description="Basic and acidic residues" evidence="7">
    <location>
        <begin position="238"/>
        <end position="248"/>
    </location>
</feature>
<dbReference type="GO" id="GO:0046872">
    <property type="term" value="F:metal ion binding"/>
    <property type="evidence" value="ECO:0007669"/>
    <property type="project" value="UniProtKB-KW"/>
</dbReference>
<dbReference type="FunFam" id="1.10.10.1590:FF:000001">
    <property type="entry name" value="NADH-quinone oxidoreductase subunit E"/>
    <property type="match status" value="1"/>
</dbReference>
<dbReference type="Gene3D" id="1.10.10.1590">
    <property type="entry name" value="NADH-quinone oxidoreductase subunit E"/>
    <property type="match status" value="1"/>
</dbReference>
<evidence type="ECO:0000256" key="4">
    <source>
        <dbReference type="ARBA" id="ARBA00023004"/>
    </source>
</evidence>
<gene>
    <name evidence="8" type="ORF">DSM104329_00567</name>
</gene>
<comment type="cofactor">
    <cofactor evidence="6">
        <name>[2Fe-2S] cluster</name>
        <dbReference type="ChEBI" id="CHEBI:190135"/>
    </cofactor>
</comment>
<dbReference type="Pfam" id="PF01257">
    <property type="entry name" value="2Fe-2S_thioredx"/>
    <property type="match status" value="1"/>
</dbReference>
<comment type="similarity">
    <text evidence="1">Belongs to the complex I 24 kDa subunit family.</text>
</comment>
<dbReference type="KEGG" id="sbae:DSM104329_00567"/>
<dbReference type="PANTHER" id="PTHR10371">
    <property type="entry name" value="NADH DEHYDROGENASE UBIQUINONE FLAVOPROTEIN 2, MITOCHONDRIAL"/>
    <property type="match status" value="1"/>
</dbReference>
<accession>A0A9E6XTB1</accession>
<dbReference type="SUPFAM" id="SSF52833">
    <property type="entry name" value="Thioredoxin-like"/>
    <property type="match status" value="1"/>
</dbReference>
<organism evidence="8 9">
    <name type="scientific">Capillimicrobium parvum</name>
    <dbReference type="NCBI Taxonomy" id="2884022"/>
    <lineage>
        <taxon>Bacteria</taxon>
        <taxon>Bacillati</taxon>
        <taxon>Actinomycetota</taxon>
        <taxon>Thermoleophilia</taxon>
        <taxon>Solirubrobacterales</taxon>
        <taxon>Capillimicrobiaceae</taxon>
        <taxon>Capillimicrobium</taxon>
    </lineage>
</organism>
<dbReference type="InterPro" id="IPR041921">
    <property type="entry name" value="NuoE_N"/>
</dbReference>
<feature type="region of interest" description="Disordered" evidence="7">
    <location>
        <begin position="201"/>
        <end position="280"/>
    </location>
</feature>
<dbReference type="PANTHER" id="PTHR10371:SF3">
    <property type="entry name" value="NADH DEHYDROGENASE [UBIQUINONE] FLAVOPROTEIN 2, MITOCHONDRIAL"/>
    <property type="match status" value="1"/>
</dbReference>
<keyword evidence="3" id="KW-0479">Metal-binding</keyword>
<dbReference type="InterPro" id="IPR036249">
    <property type="entry name" value="Thioredoxin-like_sf"/>
</dbReference>
<evidence type="ECO:0000256" key="3">
    <source>
        <dbReference type="ARBA" id="ARBA00022723"/>
    </source>
</evidence>
<sequence>MQVPRYAHGSRVPGWDDPVDLTKDPAPIPDPATTPVPDDLRAQIEAAMAKYPDRRSAVLPALFAAQRLHGWCSPEAIDQVACVMRLTPGYLTAVATFYDMLDTKPVGRHRVYVCTNISCSLNGADELYERLHDAVGDDDPDINLRHFECLGACDIAPMASVDGVYVGPIELDEVDELIADVRGGRPPLERKQLRYRPYAESLPMDSGARDQAAGMPHAATADASLPPAPTSYGAEMAAPDRRVGDPDRSSGGTTQGRDAPGPTAPIEQAPEQFDEREDPA</sequence>
<keyword evidence="2" id="KW-0001">2Fe-2S</keyword>
<feature type="region of interest" description="Disordered" evidence="7">
    <location>
        <begin position="1"/>
        <end position="37"/>
    </location>
</feature>
<dbReference type="RefSeq" id="WP_259313883.1">
    <property type="nucleotide sequence ID" value="NZ_CP087164.1"/>
</dbReference>
<evidence type="ECO:0000313" key="9">
    <source>
        <dbReference type="Proteomes" id="UP001162834"/>
    </source>
</evidence>
<dbReference type="GO" id="GO:0003954">
    <property type="term" value="F:NADH dehydrogenase activity"/>
    <property type="evidence" value="ECO:0007669"/>
    <property type="project" value="TreeGrafter"/>
</dbReference>
<dbReference type="Proteomes" id="UP001162834">
    <property type="component" value="Chromosome"/>
</dbReference>
<name>A0A9E6XTB1_9ACTN</name>
<keyword evidence="4" id="KW-0408">Iron</keyword>
<dbReference type="CDD" id="cd03064">
    <property type="entry name" value="TRX_Fd_NuoE"/>
    <property type="match status" value="1"/>
</dbReference>